<protein>
    <recommendedName>
        <fullName evidence="2">Sialidase domain-containing protein</fullName>
    </recommendedName>
</protein>
<proteinExistence type="predicted"/>
<name>A0A0F9EXC5_9ZZZZ</name>
<dbReference type="Pfam" id="PF02012">
    <property type="entry name" value="BNR"/>
    <property type="match status" value="1"/>
</dbReference>
<evidence type="ECO:0008006" key="2">
    <source>
        <dbReference type="Google" id="ProtNLM"/>
    </source>
</evidence>
<reference evidence="1" key="1">
    <citation type="journal article" date="2015" name="Nature">
        <title>Complex archaea that bridge the gap between prokaryotes and eukaryotes.</title>
        <authorList>
            <person name="Spang A."/>
            <person name="Saw J.H."/>
            <person name="Jorgensen S.L."/>
            <person name="Zaremba-Niedzwiedzka K."/>
            <person name="Martijn J."/>
            <person name="Lind A.E."/>
            <person name="van Eijk R."/>
            <person name="Schleper C."/>
            <person name="Guy L."/>
            <person name="Ettema T.J."/>
        </authorList>
    </citation>
    <scope>NUCLEOTIDE SEQUENCE</scope>
</reference>
<sequence length="561" mass="61385">LYYFHCTIGASDLYDAGLTAKVPDNLNRDYWSGMFGYGYGLCFTTHHQWHGEMAKLLGPCRSRTAGVPGHTTFEVWLTGGPYGEGRWALLDHDISTVIFTPDGKRLLGLAEVARDMSSIKKSSKQRGWLVGGLHPSDPGVYKRVKWVGYATGYAVAPPMVNLRAGETLRRYPLPGLEDGKTYVYWGINYNKGGILGPERRRTWVHQPEKLHKATRDAGNRRGTARFANAVYTYKPDFAGGKYRDGVVAESASQVTLEFRSPYVVAATPPTTSAAKERWSIYKPGCTNGLVISGKMTCPVEISTDRGKTWKKAPETKDGMDLTDLVKGHMQYRLRFGAGAKALAGKGVTIRTVCQAGTTIIPRLKAGKNTITYQASGQAVVSGGPNIDQTKVVAGAMSSPTVTLELAAPRDAKAVHVYAAEWVASGSPIRKAKYNIDFSVDGGKTWKPVLKDYRIIQRPPEPDDWQGQSFVAGDRKLSPTAGPVRVRFTNTGRRKIYRAEAHLVYKVANTSPLKVTFGYKDGGELKTASHTYAKSAPGKADTSWTFDAGAKPQTVWVEYAAQ</sequence>
<gene>
    <name evidence="1" type="ORF">LCGC14_2100420</name>
</gene>
<feature type="non-terminal residue" evidence="1">
    <location>
        <position position="1"/>
    </location>
</feature>
<evidence type="ECO:0000313" key="1">
    <source>
        <dbReference type="EMBL" id="KKL70886.1"/>
    </source>
</evidence>
<organism evidence="1">
    <name type="scientific">marine sediment metagenome</name>
    <dbReference type="NCBI Taxonomy" id="412755"/>
    <lineage>
        <taxon>unclassified sequences</taxon>
        <taxon>metagenomes</taxon>
        <taxon>ecological metagenomes</taxon>
    </lineage>
</organism>
<accession>A0A0F9EXC5</accession>
<dbReference type="SUPFAM" id="SSF110296">
    <property type="entry name" value="Oligoxyloglucan reducing end-specific cellobiohydrolase"/>
    <property type="match status" value="1"/>
</dbReference>
<comment type="caution">
    <text evidence="1">The sequence shown here is derived from an EMBL/GenBank/DDBJ whole genome shotgun (WGS) entry which is preliminary data.</text>
</comment>
<dbReference type="AlphaFoldDB" id="A0A0F9EXC5"/>
<dbReference type="EMBL" id="LAZR01025760">
    <property type="protein sequence ID" value="KKL70886.1"/>
    <property type="molecule type" value="Genomic_DNA"/>
</dbReference>
<dbReference type="InterPro" id="IPR002860">
    <property type="entry name" value="BNR_rpt"/>
</dbReference>